<gene>
    <name evidence="1" type="ORF">METZ01_LOCUS88380</name>
</gene>
<sequence length="199" mass="23819">MALNKQKAFLFKQIEIITMVLTKLYFLTDALDYFGHDIGLKDENTDDDTVKYELWRKGISLDNYRKDRLCVCFFKDRLNHHSQFQPQIRRMFKGSMKGNPFVHIQITDWADHNEIFTKWYFEKFNTSTLSRDSGIDKILNIDQSVIVDSVTINPKPIMEEGNRIWEAYKFNDVYTLPKIKQLADYRYADINEYRKETHH</sequence>
<accession>A0A381V565</accession>
<reference evidence="1" key="1">
    <citation type="submission" date="2018-05" db="EMBL/GenBank/DDBJ databases">
        <authorList>
            <person name="Lanie J.A."/>
            <person name="Ng W.-L."/>
            <person name="Kazmierczak K.M."/>
            <person name="Andrzejewski T.M."/>
            <person name="Davidsen T.M."/>
            <person name="Wayne K.J."/>
            <person name="Tettelin H."/>
            <person name="Glass J.I."/>
            <person name="Rusch D."/>
            <person name="Podicherti R."/>
            <person name="Tsui H.-C.T."/>
            <person name="Winkler M.E."/>
        </authorList>
    </citation>
    <scope>NUCLEOTIDE SEQUENCE</scope>
</reference>
<dbReference type="AlphaFoldDB" id="A0A381V565"/>
<dbReference type="EMBL" id="UINC01007882">
    <property type="protein sequence ID" value="SVA35526.1"/>
    <property type="molecule type" value="Genomic_DNA"/>
</dbReference>
<organism evidence="1">
    <name type="scientific">marine metagenome</name>
    <dbReference type="NCBI Taxonomy" id="408172"/>
    <lineage>
        <taxon>unclassified sequences</taxon>
        <taxon>metagenomes</taxon>
        <taxon>ecological metagenomes</taxon>
    </lineage>
</organism>
<protein>
    <submittedName>
        <fullName evidence="1">Uncharacterized protein</fullName>
    </submittedName>
</protein>
<proteinExistence type="predicted"/>
<evidence type="ECO:0000313" key="1">
    <source>
        <dbReference type="EMBL" id="SVA35526.1"/>
    </source>
</evidence>
<name>A0A381V565_9ZZZZ</name>